<dbReference type="Pfam" id="PF00990">
    <property type="entry name" value="GGDEF"/>
    <property type="match status" value="1"/>
</dbReference>
<protein>
    <submittedName>
        <fullName evidence="4">EAL domain-containing protein</fullName>
    </submittedName>
</protein>
<dbReference type="SMART" id="SM00052">
    <property type="entry name" value="EAL"/>
    <property type="match status" value="1"/>
</dbReference>
<dbReference type="EMBL" id="SSWX01000007">
    <property type="protein sequence ID" value="THJ34238.1"/>
    <property type="molecule type" value="Genomic_DNA"/>
</dbReference>
<dbReference type="PROSITE" id="PS50113">
    <property type="entry name" value="PAC"/>
    <property type="match status" value="1"/>
</dbReference>
<dbReference type="InterPro" id="IPR013656">
    <property type="entry name" value="PAS_4"/>
</dbReference>
<dbReference type="PANTHER" id="PTHR44757:SF2">
    <property type="entry name" value="BIOFILM ARCHITECTURE MAINTENANCE PROTEIN MBAA"/>
    <property type="match status" value="1"/>
</dbReference>
<organism evidence="4 5">
    <name type="scientific">Lampropedia aestuarii</name>
    <dbReference type="NCBI Taxonomy" id="2562762"/>
    <lineage>
        <taxon>Bacteria</taxon>
        <taxon>Pseudomonadati</taxon>
        <taxon>Pseudomonadota</taxon>
        <taxon>Betaproteobacteria</taxon>
        <taxon>Burkholderiales</taxon>
        <taxon>Comamonadaceae</taxon>
        <taxon>Lampropedia</taxon>
    </lineage>
</organism>
<dbReference type="Gene3D" id="3.20.20.450">
    <property type="entry name" value="EAL domain"/>
    <property type="match status" value="1"/>
</dbReference>
<dbReference type="InterPro" id="IPR001633">
    <property type="entry name" value="EAL_dom"/>
</dbReference>
<evidence type="ECO:0000259" key="2">
    <source>
        <dbReference type="PROSITE" id="PS50883"/>
    </source>
</evidence>
<dbReference type="InterPro" id="IPR052155">
    <property type="entry name" value="Biofilm_reg_signaling"/>
</dbReference>
<dbReference type="CDD" id="cd01949">
    <property type="entry name" value="GGDEF"/>
    <property type="match status" value="1"/>
</dbReference>
<dbReference type="Pfam" id="PF08448">
    <property type="entry name" value="PAS_4"/>
    <property type="match status" value="1"/>
</dbReference>
<dbReference type="PROSITE" id="PS50883">
    <property type="entry name" value="EAL"/>
    <property type="match status" value="1"/>
</dbReference>
<dbReference type="InterPro" id="IPR029787">
    <property type="entry name" value="Nucleotide_cyclase"/>
</dbReference>
<dbReference type="Proteomes" id="UP000306236">
    <property type="component" value="Unassembled WGS sequence"/>
</dbReference>
<dbReference type="OrthoDB" id="9813903at2"/>
<gene>
    <name evidence="4" type="ORF">E8K88_06845</name>
</gene>
<dbReference type="Pfam" id="PF00563">
    <property type="entry name" value="EAL"/>
    <property type="match status" value="1"/>
</dbReference>
<dbReference type="SUPFAM" id="SSF141868">
    <property type="entry name" value="EAL domain-like"/>
    <property type="match status" value="1"/>
</dbReference>
<keyword evidence="5" id="KW-1185">Reference proteome</keyword>
<dbReference type="PANTHER" id="PTHR44757">
    <property type="entry name" value="DIGUANYLATE CYCLASE DGCP"/>
    <property type="match status" value="1"/>
</dbReference>
<dbReference type="RefSeq" id="WP_136405913.1">
    <property type="nucleotide sequence ID" value="NZ_SSWX01000007.1"/>
</dbReference>
<dbReference type="CDD" id="cd01948">
    <property type="entry name" value="EAL"/>
    <property type="match status" value="1"/>
</dbReference>
<name>A0A4S5BW59_9BURK</name>
<accession>A0A4S5BW59</accession>
<dbReference type="InterPro" id="IPR043128">
    <property type="entry name" value="Rev_trsase/Diguanyl_cyclase"/>
</dbReference>
<dbReference type="AlphaFoldDB" id="A0A4S5BW59"/>
<feature type="domain" description="EAL" evidence="2">
    <location>
        <begin position="440"/>
        <end position="697"/>
    </location>
</feature>
<dbReference type="SMART" id="SM00267">
    <property type="entry name" value="GGDEF"/>
    <property type="match status" value="1"/>
</dbReference>
<sequence>MNAKTCPAPSEEGPPRPCSTVAESTLVAEHGAWIGQANGTALYCNNAWQTAQDMALEPVGAAAVRYPIAGHWIAALHPDDWAAAEQAWQQTTEHQRPLWLLARLRTPDGWQWHRLSSTALPAQLGAYSWHISAIPASSNTANTTLEQTYKSMLDASIDCIKMLSPEGRLLHVNAAGCLALDLQANDGFGQIWLDFMPKNTRSRGLRAISRAVKLGRKTRFSGMSVVGNAVRHWDHMLSPLRNAQGQVTALLCLSRDMTVQTQTEQRLRTTSETDTLTGLPNRRALYAELTHMLRKGHGSNAMLGLMLLDLDHFKHVNDTLGHLAGDHVLRMLAKRLQACLPHNAYVARLGGDEFAIVHAGLSHMSELLDLANIVHRQMDEPIDYRGKAITGGLSIGCALFPRDAQNLSDLLKTADTALNDIKAGGRGGVQLYSIKMMQSAIRAADQLERARAIVRENAIEPHYQPKVTLADDRVVGFEALLRWRDKSGLHYPRGVEEAFKNYETATKISAQMRQKVFADMARWLSLGLPLLPVSLNAAPVEFLRDDFAERLLEHIARCGLPTSLIEIEVTEHSLAERNAEYVGRSLNVLKKAGVRIALDDFGTGHSSFTNLRDYPVDCIKIDRDFIRRMQDEAVIAAIVKAVCQLGPALQLQIIAEGIETRQQCNALLEVGCEIGQGFLFSPAMPQEAVEAMLSQWKQQFQLKPADSNWHDQQQIYMIR</sequence>
<dbReference type="InterPro" id="IPR035965">
    <property type="entry name" value="PAS-like_dom_sf"/>
</dbReference>
<reference evidence="4 5" key="1">
    <citation type="submission" date="2019-04" db="EMBL/GenBank/DDBJ databases">
        <title>Lampropedia sp YIM MLB12 draf genome.</title>
        <authorList>
            <person name="Wang Y.-X."/>
        </authorList>
    </citation>
    <scope>NUCLEOTIDE SEQUENCE [LARGE SCALE GENOMIC DNA]</scope>
    <source>
        <strain evidence="4 5">YIM MLB12</strain>
    </source>
</reference>
<dbReference type="SUPFAM" id="SSF55785">
    <property type="entry name" value="PYP-like sensor domain (PAS domain)"/>
    <property type="match status" value="2"/>
</dbReference>
<evidence type="ECO:0000259" key="1">
    <source>
        <dbReference type="PROSITE" id="PS50113"/>
    </source>
</evidence>
<dbReference type="PROSITE" id="PS50887">
    <property type="entry name" value="GGDEF"/>
    <property type="match status" value="1"/>
</dbReference>
<dbReference type="InterPro" id="IPR000160">
    <property type="entry name" value="GGDEF_dom"/>
</dbReference>
<proteinExistence type="predicted"/>
<dbReference type="InterPro" id="IPR035919">
    <property type="entry name" value="EAL_sf"/>
</dbReference>
<dbReference type="Gene3D" id="3.30.70.270">
    <property type="match status" value="1"/>
</dbReference>
<dbReference type="SUPFAM" id="SSF55073">
    <property type="entry name" value="Nucleotide cyclase"/>
    <property type="match status" value="1"/>
</dbReference>
<evidence type="ECO:0000259" key="3">
    <source>
        <dbReference type="PROSITE" id="PS50887"/>
    </source>
</evidence>
<feature type="domain" description="PAC" evidence="1">
    <location>
        <begin position="216"/>
        <end position="269"/>
    </location>
</feature>
<comment type="caution">
    <text evidence="4">The sequence shown here is derived from an EMBL/GenBank/DDBJ whole genome shotgun (WGS) entry which is preliminary data.</text>
</comment>
<evidence type="ECO:0000313" key="5">
    <source>
        <dbReference type="Proteomes" id="UP000306236"/>
    </source>
</evidence>
<evidence type="ECO:0000313" key="4">
    <source>
        <dbReference type="EMBL" id="THJ34238.1"/>
    </source>
</evidence>
<dbReference type="InterPro" id="IPR000700">
    <property type="entry name" value="PAS-assoc_C"/>
</dbReference>
<feature type="domain" description="GGDEF" evidence="3">
    <location>
        <begin position="301"/>
        <end position="434"/>
    </location>
</feature>
<dbReference type="Gene3D" id="3.30.450.20">
    <property type="entry name" value="PAS domain"/>
    <property type="match status" value="2"/>
</dbReference>
<dbReference type="NCBIfam" id="TIGR00254">
    <property type="entry name" value="GGDEF"/>
    <property type="match status" value="1"/>
</dbReference>